<proteinExistence type="predicted"/>
<dbReference type="Gene3D" id="3.50.50.60">
    <property type="entry name" value="FAD/NAD(P)-binding domain"/>
    <property type="match status" value="2"/>
</dbReference>
<dbReference type="RefSeq" id="WP_135097394.1">
    <property type="nucleotide sequence ID" value="NZ_JADGLW010000003.1"/>
</dbReference>
<dbReference type="InterPro" id="IPR023753">
    <property type="entry name" value="FAD/NAD-binding_dom"/>
</dbReference>
<dbReference type="Pfam" id="PF07992">
    <property type="entry name" value="Pyr_redox_2"/>
    <property type="match status" value="2"/>
</dbReference>
<dbReference type="Proteomes" id="UP000647980">
    <property type="component" value="Unassembled WGS sequence"/>
</dbReference>
<evidence type="ECO:0000256" key="4">
    <source>
        <dbReference type="ARBA" id="ARBA00023002"/>
    </source>
</evidence>
<evidence type="ECO:0000256" key="2">
    <source>
        <dbReference type="ARBA" id="ARBA00011738"/>
    </source>
</evidence>
<dbReference type="PRINTS" id="PR00368">
    <property type="entry name" value="FADPNR"/>
</dbReference>
<sequence>MYDAIIIGGGPAGLSAALNFGRGLKTALVIDAGEPRNRVTEESHGYLTQDGVSPAEFRKAAEKDALSYDGVSLERDWATNIEKTNEYFTVTTKKKQYTSRQVLLAAGIREHSPKIKNFEQFYGTSVFYCPWCDGYELRNRRLAVMVDENFINHMPMLISNWSSELLICMNGTGEISNENKELFEKKGFKYEESVITELNGADGEVKSITFEDGTTENIEGMIAMMEWDTHFDFLEGLDIKRGEKGEIETDQFGATSVPGLFTAGETKTNFTGQLINAAANGADVAKFMIMQLVQKDY</sequence>
<keyword evidence="4" id="KW-0560">Oxidoreductase</keyword>
<evidence type="ECO:0000313" key="7">
    <source>
        <dbReference type="Proteomes" id="UP000647980"/>
    </source>
</evidence>
<reference evidence="6 7" key="1">
    <citation type="submission" date="2020-10" db="EMBL/GenBank/DDBJ databases">
        <title>Mouse Oral microbiota.</title>
        <authorList>
            <person name="Joseph S."/>
            <person name="Aduse-Opoku J."/>
        </authorList>
    </citation>
    <scope>NUCLEOTIDE SEQUENCE [LARGE SCALE GENOMIC DNA]</scope>
    <source>
        <strain evidence="6 7">19428wE5_W307</strain>
    </source>
</reference>
<dbReference type="PANTHER" id="PTHR48105">
    <property type="entry name" value="THIOREDOXIN REDUCTASE 1-RELATED-RELATED"/>
    <property type="match status" value="1"/>
</dbReference>
<gene>
    <name evidence="6" type="ORF">IR135_05395</name>
</gene>
<dbReference type="InterPro" id="IPR036188">
    <property type="entry name" value="FAD/NAD-bd_sf"/>
</dbReference>
<feature type="domain" description="FAD/NAD(P)-binding" evidence="5">
    <location>
        <begin position="174"/>
        <end position="278"/>
    </location>
</feature>
<dbReference type="EMBL" id="JADGLW010000003">
    <property type="protein sequence ID" value="MBF0753694.1"/>
    <property type="molecule type" value="Genomic_DNA"/>
</dbReference>
<organism evidence="6 7">
    <name type="scientific">Jeotgalicoccus nanhaiensis</name>
    <dbReference type="NCBI Taxonomy" id="568603"/>
    <lineage>
        <taxon>Bacteria</taxon>
        <taxon>Bacillati</taxon>
        <taxon>Bacillota</taxon>
        <taxon>Bacilli</taxon>
        <taxon>Bacillales</taxon>
        <taxon>Staphylococcaceae</taxon>
        <taxon>Jeotgalicoccus</taxon>
    </lineage>
</organism>
<dbReference type="PRINTS" id="PR00469">
    <property type="entry name" value="PNDRDTASEII"/>
</dbReference>
<evidence type="ECO:0000256" key="1">
    <source>
        <dbReference type="ARBA" id="ARBA00001974"/>
    </source>
</evidence>
<keyword evidence="3" id="KW-0285">Flavoprotein</keyword>
<evidence type="ECO:0000313" key="6">
    <source>
        <dbReference type="EMBL" id="MBF0753694.1"/>
    </source>
</evidence>
<name>A0ABR9XXJ2_9STAP</name>
<comment type="cofactor">
    <cofactor evidence="1">
        <name>FAD</name>
        <dbReference type="ChEBI" id="CHEBI:57692"/>
    </cofactor>
</comment>
<feature type="domain" description="FAD/NAD(P)-binding" evidence="5">
    <location>
        <begin position="2"/>
        <end position="142"/>
    </location>
</feature>
<comment type="subunit">
    <text evidence="2">Homodimer.</text>
</comment>
<evidence type="ECO:0000256" key="3">
    <source>
        <dbReference type="ARBA" id="ARBA00022630"/>
    </source>
</evidence>
<protein>
    <submittedName>
        <fullName evidence="6">NAD(P)/FAD-dependent oxidoreductase</fullName>
    </submittedName>
</protein>
<comment type="caution">
    <text evidence="6">The sequence shown here is derived from an EMBL/GenBank/DDBJ whole genome shotgun (WGS) entry which is preliminary data.</text>
</comment>
<dbReference type="SUPFAM" id="SSF51905">
    <property type="entry name" value="FAD/NAD(P)-binding domain"/>
    <property type="match status" value="1"/>
</dbReference>
<accession>A0ABR9XXJ2</accession>
<evidence type="ECO:0000259" key="5">
    <source>
        <dbReference type="Pfam" id="PF07992"/>
    </source>
</evidence>
<keyword evidence="7" id="KW-1185">Reference proteome</keyword>
<dbReference type="InterPro" id="IPR050097">
    <property type="entry name" value="Ferredoxin-NADP_redctase_2"/>
</dbReference>